<name>A0A5N6X5S5_9EURO</name>
<gene>
    <name evidence="1" type="ORF">BDV39DRAFT_175187</name>
</gene>
<reference evidence="2" key="1">
    <citation type="submission" date="2019-04" db="EMBL/GenBank/DDBJ databases">
        <title>Friends and foes A comparative genomics studyof 23 Aspergillus species from section Flavi.</title>
        <authorList>
            <consortium name="DOE Joint Genome Institute"/>
            <person name="Kjaerbolling I."/>
            <person name="Vesth T."/>
            <person name="Frisvad J.C."/>
            <person name="Nybo J.L."/>
            <person name="Theobald S."/>
            <person name="Kildgaard S."/>
            <person name="Isbrandt T."/>
            <person name="Kuo A."/>
            <person name="Sato A."/>
            <person name="Lyhne E.K."/>
            <person name="Kogle M.E."/>
            <person name="Wiebenga A."/>
            <person name="Kun R.S."/>
            <person name="Lubbers R.J."/>
            <person name="Makela M.R."/>
            <person name="Barry K."/>
            <person name="Chovatia M."/>
            <person name="Clum A."/>
            <person name="Daum C."/>
            <person name="Haridas S."/>
            <person name="He G."/>
            <person name="LaButti K."/>
            <person name="Lipzen A."/>
            <person name="Mondo S."/>
            <person name="Riley R."/>
            <person name="Salamov A."/>
            <person name="Simmons B.A."/>
            <person name="Magnuson J.K."/>
            <person name="Henrissat B."/>
            <person name="Mortensen U.H."/>
            <person name="Larsen T.O."/>
            <person name="Devries R.P."/>
            <person name="Grigoriev I.V."/>
            <person name="Machida M."/>
            <person name="Baker S.E."/>
            <person name="Andersen M.R."/>
        </authorList>
    </citation>
    <scope>NUCLEOTIDE SEQUENCE [LARGE SCALE GENOMIC DNA]</scope>
    <source>
        <strain evidence="2">CBS 130017</strain>
    </source>
</reference>
<dbReference type="EMBL" id="ML741791">
    <property type="protein sequence ID" value="KAE8327479.1"/>
    <property type="molecule type" value="Genomic_DNA"/>
</dbReference>
<sequence length="111" mass="12315">MSHITAVFKLRPTSQRAVGCLWRSRNSQVLSSVSTSTALRRVSFLWIPVRLRSAPSGLARITSWSLFVLVTGRMRLALYINRLAGRGGLGLIPSAPSMKTGWMSIACRPWE</sequence>
<accession>A0A5N6X5S5</accession>
<dbReference type="Proteomes" id="UP000325945">
    <property type="component" value="Unassembled WGS sequence"/>
</dbReference>
<keyword evidence="2" id="KW-1185">Reference proteome</keyword>
<dbReference type="AlphaFoldDB" id="A0A5N6X5S5"/>
<evidence type="ECO:0000313" key="2">
    <source>
        <dbReference type="Proteomes" id="UP000325945"/>
    </source>
</evidence>
<protein>
    <submittedName>
        <fullName evidence="1">Uncharacterized protein</fullName>
    </submittedName>
</protein>
<proteinExistence type="predicted"/>
<organism evidence="1 2">
    <name type="scientific">Aspergillus sergii</name>
    <dbReference type="NCBI Taxonomy" id="1034303"/>
    <lineage>
        <taxon>Eukaryota</taxon>
        <taxon>Fungi</taxon>
        <taxon>Dikarya</taxon>
        <taxon>Ascomycota</taxon>
        <taxon>Pezizomycotina</taxon>
        <taxon>Eurotiomycetes</taxon>
        <taxon>Eurotiomycetidae</taxon>
        <taxon>Eurotiales</taxon>
        <taxon>Aspergillaceae</taxon>
        <taxon>Aspergillus</taxon>
        <taxon>Aspergillus subgen. Circumdati</taxon>
    </lineage>
</organism>
<evidence type="ECO:0000313" key="1">
    <source>
        <dbReference type="EMBL" id="KAE8327479.1"/>
    </source>
</evidence>